<evidence type="ECO:0000256" key="2">
    <source>
        <dbReference type="PROSITE-ProRule" id="PRU00514"/>
    </source>
</evidence>
<gene>
    <name evidence="3" type="ORF">Afil01_33930</name>
</gene>
<evidence type="ECO:0000313" key="4">
    <source>
        <dbReference type="Proteomes" id="UP001165079"/>
    </source>
</evidence>
<reference evidence="3" key="1">
    <citation type="submission" date="2023-03" db="EMBL/GenBank/DDBJ databases">
        <title>Actinorhabdospora filicis NBRC 111898.</title>
        <authorList>
            <person name="Ichikawa N."/>
            <person name="Sato H."/>
            <person name="Tonouchi N."/>
        </authorList>
    </citation>
    <scope>NUCLEOTIDE SEQUENCE</scope>
    <source>
        <strain evidence="3">NBRC 111898</strain>
    </source>
</reference>
<evidence type="ECO:0000256" key="1">
    <source>
        <dbReference type="NCBIfam" id="TIGR01796"/>
    </source>
</evidence>
<dbReference type="InterPro" id="IPR008243">
    <property type="entry name" value="Chorismate_mutase_AroH"/>
</dbReference>
<dbReference type="GO" id="GO:0009073">
    <property type="term" value="P:aromatic amino acid family biosynthetic process"/>
    <property type="evidence" value="ECO:0007669"/>
    <property type="project" value="UniProtKB-UniRule"/>
</dbReference>
<sequence>MRGAVRPDDDTPAAIGAATLELLTAVLDRNALSRESVISVFFTATPDLTADIPALAAAEAGWTAPMLCAAEMAVPGAMPRVIRLLAHVNWPGGRPVAHVYLRGTGPSRP</sequence>
<dbReference type="Proteomes" id="UP001165079">
    <property type="component" value="Unassembled WGS sequence"/>
</dbReference>
<evidence type="ECO:0000313" key="3">
    <source>
        <dbReference type="EMBL" id="GLZ78586.1"/>
    </source>
</evidence>
<organism evidence="3 4">
    <name type="scientific">Actinorhabdospora filicis</name>
    <dbReference type="NCBI Taxonomy" id="1785913"/>
    <lineage>
        <taxon>Bacteria</taxon>
        <taxon>Bacillati</taxon>
        <taxon>Actinomycetota</taxon>
        <taxon>Actinomycetes</taxon>
        <taxon>Micromonosporales</taxon>
        <taxon>Micromonosporaceae</taxon>
        <taxon>Actinorhabdospora</taxon>
    </lineage>
</organism>
<dbReference type="EMBL" id="BSTX01000002">
    <property type="protein sequence ID" value="GLZ78586.1"/>
    <property type="molecule type" value="Genomic_DNA"/>
</dbReference>
<comment type="caution">
    <text evidence="3">The sequence shown here is derived from an EMBL/GenBank/DDBJ whole genome shotgun (WGS) entry which is preliminary data.</text>
</comment>
<dbReference type="Pfam" id="PF07736">
    <property type="entry name" value="CM_1"/>
    <property type="match status" value="1"/>
</dbReference>
<proteinExistence type="predicted"/>
<keyword evidence="2" id="KW-0057">Aromatic amino acid biosynthesis</keyword>
<dbReference type="GO" id="GO:0004106">
    <property type="term" value="F:chorismate mutase activity"/>
    <property type="evidence" value="ECO:0007669"/>
    <property type="project" value="UniProtKB-UniRule"/>
</dbReference>
<protein>
    <recommendedName>
        <fullName evidence="1 2">chorismate mutase</fullName>
        <ecNumber evidence="1 2">5.4.99.5</ecNumber>
    </recommendedName>
</protein>
<keyword evidence="2" id="KW-0028">Amino-acid biosynthesis</keyword>
<dbReference type="GO" id="GO:0046417">
    <property type="term" value="P:chorismate metabolic process"/>
    <property type="evidence" value="ECO:0007669"/>
    <property type="project" value="TreeGrafter"/>
</dbReference>
<dbReference type="GO" id="GO:0008652">
    <property type="term" value="P:amino acid biosynthetic process"/>
    <property type="evidence" value="ECO:0007669"/>
    <property type="project" value="UniProtKB-UniRule"/>
</dbReference>
<comment type="catalytic activity">
    <reaction evidence="2">
        <text>chorismate = prephenate</text>
        <dbReference type="Rhea" id="RHEA:13897"/>
        <dbReference type="ChEBI" id="CHEBI:29748"/>
        <dbReference type="ChEBI" id="CHEBI:29934"/>
        <dbReference type="EC" id="5.4.99.5"/>
    </reaction>
</comment>
<dbReference type="SUPFAM" id="SSF55298">
    <property type="entry name" value="YjgF-like"/>
    <property type="match status" value="1"/>
</dbReference>
<keyword evidence="2" id="KW-0413">Isomerase</keyword>
<dbReference type="EC" id="5.4.99.5" evidence="1 2"/>
<accession>A0A9W6SMJ3</accession>
<dbReference type="AlphaFoldDB" id="A0A9W6SMJ3"/>
<keyword evidence="4" id="KW-1185">Reference proteome</keyword>
<dbReference type="PANTHER" id="PTHR21164">
    <property type="entry name" value="CHORISMATE MUTASE"/>
    <property type="match status" value="1"/>
</dbReference>
<dbReference type="InterPro" id="IPR035959">
    <property type="entry name" value="RutC-like_sf"/>
</dbReference>
<dbReference type="NCBIfam" id="TIGR01796">
    <property type="entry name" value="CM_mono_aroH"/>
    <property type="match status" value="1"/>
</dbReference>
<dbReference type="PANTHER" id="PTHR21164:SF0">
    <property type="entry name" value="CHORISMATE MUTASE AROH"/>
    <property type="match status" value="1"/>
</dbReference>
<dbReference type="PROSITE" id="PS51167">
    <property type="entry name" value="CHORISMATE_MUT_1"/>
    <property type="match status" value="1"/>
</dbReference>
<name>A0A9W6SMJ3_9ACTN</name>
<dbReference type="Gene3D" id="3.30.1330.40">
    <property type="entry name" value="RutC-like"/>
    <property type="match status" value="1"/>
</dbReference>